<dbReference type="RefSeq" id="WP_014556070.1">
    <property type="nucleotide sequence ID" value="NC_017459.1"/>
</dbReference>
<evidence type="ECO:0000313" key="3">
    <source>
        <dbReference type="Proteomes" id="UP000007954"/>
    </source>
</evidence>
<feature type="domain" description="YgjP-like metallopeptidase" evidence="1">
    <location>
        <begin position="30"/>
        <end position="233"/>
    </location>
</feature>
<proteinExistence type="predicted"/>
<dbReference type="PANTHER" id="PTHR30399:SF1">
    <property type="entry name" value="UTP PYROPHOSPHATASE"/>
    <property type="match status" value="1"/>
</dbReference>
<dbReference type="InterPro" id="IPR053136">
    <property type="entry name" value="UTP_pyrophosphatase-like"/>
</dbReference>
<organism evidence="2 3">
    <name type="scientific">Haloquadratum walsbyi (strain DSM 16854 / JCM 12705 / C23)</name>
    <dbReference type="NCBI Taxonomy" id="768065"/>
    <lineage>
        <taxon>Archaea</taxon>
        <taxon>Methanobacteriati</taxon>
        <taxon>Methanobacteriota</taxon>
        <taxon>Stenosarchaea group</taxon>
        <taxon>Halobacteria</taxon>
        <taxon>Halobacteriales</taxon>
        <taxon>Haloferacaceae</taxon>
        <taxon>Haloquadratum</taxon>
    </lineage>
</organism>
<protein>
    <submittedName>
        <fullName evidence="2">DUF45 family protein</fullName>
    </submittedName>
</protein>
<gene>
    <name evidence="2" type="ordered locus">Hqrw_2617</name>
</gene>
<sequence>MSEVQLREIELLGKSVEYEIRRSAEASEPRIDVDIHGVTVVVPHSIDTLPTELLKENASWVLEKQRMYQAYRDEAPKRTFEAGEEFPYLGETHELVIESRQSHTVSATDQYQTIRLRQSAVKQSSVKRALENFYRNQARQHFADRAEQYASQMGVEYTQIEIRNQRTRWGSCSPSGTLGLNWRLMMASPDVIDYIVVHELAHLREPNHTQAFWDLVSEYHPEYVEHAEWLKENSARLIFSKADL</sequence>
<evidence type="ECO:0000313" key="2">
    <source>
        <dbReference type="EMBL" id="CCC40453.1"/>
    </source>
</evidence>
<dbReference type="OrthoDB" id="308128at2157"/>
<evidence type="ECO:0000259" key="1">
    <source>
        <dbReference type="Pfam" id="PF01863"/>
    </source>
</evidence>
<name>G0LL13_HALWC</name>
<dbReference type="HOGENOM" id="CLU_065947_2_2_2"/>
<dbReference type="KEGG" id="hwc:Hqrw_2617"/>
<dbReference type="AlphaFoldDB" id="G0LL13"/>
<reference evidence="2 3" key="1">
    <citation type="journal article" date="2011" name="PLoS ONE">
        <title>Haloquadratum walsbyi: limited diversity in a global pond.</title>
        <authorList>
            <person name="Dyall-Smith M."/>
            <person name="Pfeiffer F."/>
            <person name="Klee K."/>
            <person name="Palm P."/>
            <person name="Gross K."/>
            <person name="Schuster S.C."/>
            <person name="Rampp M."/>
            <person name="Oesterhelt D."/>
        </authorList>
    </citation>
    <scope>NUCLEOTIDE SEQUENCE [LARGE SCALE GENOMIC DNA]</scope>
    <source>
        <strain evidence="3">DSM 16854 / JCM 12705 / C23</strain>
    </source>
</reference>
<accession>G0LL13</accession>
<dbReference type="CDD" id="cd07344">
    <property type="entry name" value="M48_yhfN_like"/>
    <property type="match status" value="1"/>
</dbReference>
<dbReference type="Proteomes" id="UP000007954">
    <property type="component" value="Chromosome"/>
</dbReference>
<dbReference type="InterPro" id="IPR002725">
    <property type="entry name" value="YgjP-like_metallopeptidase"/>
</dbReference>
<dbReference type="EMBL" id="FR746099">
    <property type="protein sequence ID" value="CCC40453.1"/>
    <property type="molecule type" value="Genomic_DNA"/>
</dbReference>
<dbReference type="Gene3D" id="3.30.2010.10">
    <property type="entry name" value="Metalloproteases ('zincins'), catalytic domain"/>
    <property type="match status" value="1"/>
</dbReference>
<dbReference type="Pfam" id="PF01863">
    <property type="entry name" value="YgjP-like"/>
    <property type="match status" value="1"/>
</dbReference>
<dbReference type="GeneID" id="12447342"/>
<dbReference type="PANTHER" id="PTHR30399">
    <property type="entry name" value="UNCHARACTERIZED PROTEIN YGJP"/>
    <property type="match status" value="1"/>
</dbReference>